<evidence type="ECO:0000313" key="1">
    <source>
        <dbReference type="EMBL" id="KIP64722.1"/>
    </source>
</evidence>
<gene>
    <name evidence="1" type="ORF">ST44_01255</name>
</gene>
<accession>A0A0D0J2J6</accession>
<organism evidence="1 2">
    <name type="scientific">Prevotella pectinovora</name>
    <dbReference type="NCBI Taxonomy" id="1602169"/>
    <lineage>
        <taxon>Bacteria</taxon>
        <taxon>Pseudomonadati</taxon>
        <taxon>Bacteroidota</taxon>
        <taxon>Bacteroidia</taxon>
        <taxon>Bacteroidales</taxon>
        <taxon>Prevotellaceae</taxon>
        <taxon>Prevotella</taxon>
    </lineage>
</organism>
<dbReference type="AlphaFoldDB" id="A0A0D0J2J6"/>
<protein>
    <submittedName>
        <fullName evidence="1">Uncharacterized protein</fullName>
    </submittedName>
</protein>
<comment type="caution">
    <text evidence="1">The sequence shown here is derived from an EMBL/GenBank/DDBJ whole genome shotgun (WGS) entry which is preliminary data.</text>
</comment>
<sequence>MDSVYYVFKDSINTNGDDIYDDVKLRNMLIENYQNLDKIKEIATATGGVFVQVCNETQLPEAILQIQNAISFEKRSLKKAAKMFKPDRGMLVKLYKEIYDVSKIPL</sequence>
<dbReference type="RefSeq" id="WP_042517422.1">
    <property type="nucleotide sequence ID" value="NZ_JXQI01000059.1"/>
</dbReference>
<proteinExistence type="predicted"/>
<reference evidence="1 2" key="1">
    <citation type="submission" date="2015-01" db="EMBL/GenBank/DDBJ databases">
        <title>Comparative genomics of non-oral Prevotella species.</title>
        <authorList>
            <person name="Accetto T."/>
            <person name="Nograsek B."/>
            <person name="Avgustin G."/>
        </authorList>
    </citation>
    <scope>NUCLEOTIDE SEQUENCE [LARGE SCALE GENOMIC DNA]</scope>
    <source>
        <strain evidence="1 2">P5-119</strain>
    </source>
</reference>
<keyword evidence="2" id="KW-1185">Reference proteome</keyword>
<dbReference type="EMBL" id="JXQK01000017">
    <property type="protein sequence ID" value="KIP64722.1"/>
    <property type="molecule type" value="Genomic_DNA"/>
</dbReference>
<evidence type="ECO:0000313" key="2">
    <source>
        <dbReference type="Proteomes" id="UP000032046"/>
    </source>
</evidence>
<name>A0A0D0J2J6_9BACT</name>
<dbReference type="Proteomes" id="UP000032046">
    <property type="component" value="Unassembled WGS sequence"/>
</dbReference>
<dbReference type="STRING" id="1602171.ST44_01255"/>